<name>J3NLH2_GAET3</name>
<dbReference type="InterPro" id="IPR011041">
    <property type="entry name" value="Quinoprot_gluc/sorb_DH_b-prop"/>
</dbReference>
<dbReference type="HOGENOM" id="CLU_039534_1_1_1"/>
<evidence type="ECO:0000259" key="2">
    <source>
        <dbReference type="Pfam" id="PF22807"/>
    </source>
</evidence>
<feature type="signal peptide" evidence="1">
    <location>
        <begin position="1"/>
        <end position="24"/>
    </location>
</feature>
<evidence type="ECO:0000313" key="5">
    <source>
        <dbReference type="Proteomes" id="UP000006039"/>
    </source>
</evidence>
<keyword evidence="1" id="KW-0732">Signal</keyword>
<reference evidence="4" key="4">
    <citation type="journal article" date="2015" name="G3 (Bethesda)">
        <title>Genome sequences of three phytopathogenic species of the Magnaporthaceae family of fungi.</title>
        <authorList>
            <person name="Okagaki L.H."/>
            <person name="Nunes C.C."/>
            <person name="Sailsbery J."/>
            <person name="Clay B."/>
            <person name="Brown D."/>
            <person name="John T."/>
            <person name="Oh Y."/>
            <person name="Young N."/>
            <person name="Fitzgerald M."/>
            <person name="Haas B.J."/>
            <person name="Zeng Q."/>
            <person name="Young S."/>
            <person name="Adiconis X."/>
            <person name="Fan L."/>
            <person name="Levin J.Z."/>
            <person name="Mitchell T.K."/>
            <person name="Okubara P.A."/>
            <person name="Farman M.L."/>
            <person name="Kohn L.M."/>
            <person name="Birren B."/>
            <person name="Ma L.-J."/>
            <person name="Dean R.A."/>
        </authorList>
    </citation>
    <scope>NUCLEOTIDE SEQUENCE</scope>
    <source>
        <strain evidence="4">R3-111a-1</strain>
    </source>
</reference>
<proteinExistence type="predicted"/>
<gene>
    <name evidence="4" type="primary">20342579</name>
    <name evidence="3" type="ORF">GGTG_02121</name>
</gene>
<keyword evidence="5" id="KW-1185">Reference proteome</keyword>
<dbReference type="EMBL" id="GL385395">
    <property type="protein sequence ID" value="EJT82147.1"/>
    <property type="molecule type" value="Genomic_DNA"/>
</dbReference>
<reference evidence="3" key="2">
    <citation type="submission" date="2010-07" db="EMBL/GenBank/DDBJ databases">
        <authorList>
            <consortium name="The Broad Institute Genome Sequencing Platform"/>
            <consortium name="Broad Institute Genome Sequencing Center for Infectious Disease"/>
            <person name="Ma L.-J."/>
            <person name="Dead R."/>
            <person name="Young S."/>
            <person name="Zeng Q."/>
            <person name="Koehrsen M."/>
            <person name="Alvarado L."/>
            <person name="Berlin A."/>
            <person name="Chapman S.B."/>
            <person name="Chen Z."/>
            <person name="Freedman E."/>
            <person name="Gellesch M."/>
            <person name="Goldberg J."/>
            <person name="Griggs A."/>
            <person name="Gujja S."/>
            <person name="Heilman E.R."/>
            <person name="Heiman D."/>
            <person name="Hepburn T."/>
            <person name="Howarth C."/>
            <person name="Jen D."/>
            <person name="Larson L."/>
            <person name="Mehta T."/>
            <person name="Neiman D."/>
            <person name="Pearson M."/>
            <person name="Roberts A."/>
            <person name="Saif S."/>
            <person name="Shea T."/>
            <person name="Shenoy N."/>
            <person name="Sisk P."/>
            <person name="Stolte C."/>
            <person name="Sykes S."/>
            <person name="Walk T."/>
            <person name="White J."/>
            <person name="Yandava C."/>
            <person name="Haas B."/>
            <person name="Nusbaum C."/>
            <person name="Birren B."/>
        </authorList>
    </citation>
    <scope>NUCLEOTIDE SEQUENCE</scope>
    <source>
        <strain evidence="3">R3-111a-1</strain>
    </source>
</reference>
<dbReference type="Proteomes" id="UP000006039">
    <property type="component" value="Unassembled WGS sequence"/>
</dbReference>
<dbReference type="EnsemblFungi" id="EJT82147">
    <property type="protein sequence ID" value="EJT82147"/>
    <property type="gene ID" value="GGTG_02121"/>
</dbReference>
<evidence type="ECO:0000313" key="3">
    <source>
        <dbReference type="EMBL" id="EJT82147.1"/>
    </source>
</evidence>
<dbReference type="STRING" id="644352.J3NLH2"/>
<sequence length="435" mass="45760">MVPVGWIRGSGLITAVLLAGQSLAQSCQTAPSVRFDIRMGEGYSSKPIVSGLSRPRGIATDSQGNLLVVEAGSGVRHVKLAESGGSVCVQSSKQLLADSQLTHGIALSPDNKHLYVSGMHGVFQYAYNAVAGTASNRKLIVTDLSNPGTTHATRSLWVSRANPDLLLVHRGSYSNIDPDAAKEETGRAVIRYFNISEIAQTPQPHATGGSLLAMGVRNTVAFGENVARGEFWSVDNSIDDMRRFGAQVNNDNPAEKMNFHGAIELGNKHLGGNFGYPTCVAAWRTDTLSNGALRVGSQIAVDVGSGQDAAALDAACQQKFLPPRLSFPSHNAPLDVKFTADGKHAFIAFHGSWNRSPPDGYRVVRVDMGADGQPVQAADSANPGAVVMRNANNAACPSGCFRPVGLAIDAKGRMFMSSDSTGEIYVISGGAGLGN</sequence>
<dbReference type="GeneID" id="20342579"/>
<organism evidence="3">
    <name type="scientific">Gaeumannomyces tritici (strain R3-111a-1)</name>
    <name type="common">Wheat and barley take-all root rot fungus</name>
    <name type="synonym">Gaeumannomyces graminis var. tritici</name>
    <dbReference type="NCBI Taxonomy" id="644352"/>
    <lineage>
        <taxon>Eukaryota</taxon>
        <taxon>Fungi</taxon>
        <taxon>Dikarya</taxon>
        <taxon>Ascomycota</taxon>
        <taxon>Pezizomycotina</taxon>
        <taxon>Sordariomycetes</taxon>
        <taxon>Sordariomycetidae</taxon>
        <taxon>Magnaporthales</taxon>
        <taxon>Magnaporthaceae</taxon>
        <taxon>Gaeumannomyces</taxon>
    </lineage>
</organism>
<reference evidence="5" key="1">
    <citation type="submission" date="2010-07" db="EMBL/GenBank/DDBJ databases">
        <title>The genome sequence of Gaeumannomyces graminis var. tritici strain R3-111a-1.</title>
        <authorList>
            <consortium name="The Broad Institute Genome Sequencing Platform"/>
            <person name="Ma L.-J."/>
            <person name="Dead R."/>
            <person name="Young S."/>
            <person name="Zeng Q."/>
            <person name="Koehrsen M."/>
            <person name="Alvarado L."/>
            <person name="Berlin A."/>
            <person name="Chapman S.B."/>
            <person name="Chen Z."/>
            <person name="Freedman E."/>
            <person name="Gellesch M."/>
            <person name="Goldberg J."/>
            <person name="Griggs A."/>
            <person name="Gujja S."/>
            <person name="Heilman E.R."/>
            <person name="Heiman D."/>
            <person name="Hepburn T."/>
            <person name="Howarth C."/>
            <person name="Jen D."/>
            <person name="Larson L."/>
            <person name="Mehta T."/>
            <person name="Neiman D."/>
            <person name="Pearson M."/>
            <person name="Roberts A."/>
            <person name="Saif S."/>
            <person name="Shea T."/>
            <person name="Shenoy N."/>
            <person name="Sisk P."/>
            <person name="Stolte C."/>
            <person name="Sykes S."/>
            <person name="Walk T."/>
            <person name="White J."/>
            <person name="Yandava C."/>
            <person name="Haas B."/>
            <person name="Nusbaum C."/>
            <person name="Birren B."/>
        </authorList>
    </citation>
    <scope>NUCLEOTIDE SEQUENCE [LARGE SCALE GENOMIC DNA]</scope>
    <source>
        <strain evidence="5">R3-111a-1</strain>
    </source>
</reference>
<evidence type="ECO:0000256" key="1">
    <source>
        <dbReference type="SAM" id="SignalP"/>
    </source>
</evidence>
<dbReference type="AlphaFoldDB" id="J3NLH2"/>
<feature type="domain" description="Pyrroloquinoline quinone-dependent pyranose dehydrogenase beta-propeller" evidence="2">
    <location>
        <begin position="39"/>
        <end position="428"/>
    </location>
</feature>
<dbReference type="InterPro" id="IPR051262">
    <property type="entry name" value="SMP-30/CGR1_Lactonase"/>
</dbReference>
<dbReference type="VEuPathDB" id="FungiDB:GGTG_02121"/>
<dbReference type="PANTHER" id="PTHR47572:SF4">
    <property type="entry name" value="LACTONASE DRP35"/>
    <property type="match status" value="1"/>
</dbReference>
<reference evidence="4" key="5">
    <citation type="submission" date="2018-04" db="UniProtKB">
        <authorList>
            <consortium name="EnsemblFungi"/>
        </authorList>
    </citation>
    <scope>IDENTIFICATION</scope>
    <source>
        <strain evidence="4">R3-111a-1</strain>
    </source>
</reference>
<dbReference type="RefSeq" id="XP_009218156.1">
    <property type="nucleotide sequence ID" value="XM_009219892.1"/>
</dbReference>
<dbReference type="OrthoDB" id="507128at2759"/>
<dbReference type="Gene3D" id="2.120.10.30">
    <property type="entry name" value="TolB, C-terminal domain"/>
    <property type="match status" value="1"/>
</dbReference>
<dbReference type="eggNOG" id="ENOG502QPZ1">
    <property type="taxonomic scope" value="Eukaryota"/>
</dbReference>
<dbReference type="InterPro" id="IPR011042">
    <property type="entry name" value="6-blade_b-propeller_TolB-like"/>
</dbReference>
<evidence type="ECO:0000313" key="4">
    <source>
        <dbReference type="EnsemblFungi" id="EJT82147"/>
    </source>
</evidence>
<dbReference type="PANTHER" id="PTHR47572">
    <property type="entry name" value="LIPOPROTEIN-RELATED"/>
    <property type="match status" value="1"/>
</dbReference>
<feature type="chain" id="PRO_5015094206" description="Pyrroloquinoline quinone-dependent pyranose dehydrogenase beta-propeller domain-containing protein" evidence="1">
    <location>
        <begin position="25"/>
        <end position="435"/>
    </location>
</feature>
<reference evidence="3" key="3">
    <citation type="submission" date="2010-09" db="EMBL/GenBank/DDBJ databases">
        <title>Annotation of Gaeumannomyces graminis var. tritici R3-111a-1.</title>
        <authorList>
            <consortium name="The Broad Institute Genome Sequencing Platform"/>
            <person name="Ma L.-J."/>
            <person name="Dead R."/>
            <person name="Young S.K."/>
            <person name="Zeng Q."/>
            <person name="Gargeya S."/>
            <person name="Fitzgerald M."/>
            <person name="Haas B."/>
            <person name="Abouelleil A."/>
            <person name="Alvarado L."/>
            <person name="Arachchi H.M."/>
            <person name="Berlin A."/>
            <person name="Brown A."/>
            <person name="Chapman S.B."/>
            <person name="Chen Z."/>
            <person name="Dunbar C."/>
            <person name="Freedman E."/>
            <person name="Gearin G."/>
            <person name="Gellesch M."/>
            <person name="Goldberg J."/>
            <person name="Griggs A."/>
            <person name="Gujja S."/>
            <person name="Heiman D."/>
            <person name="Howarth C."/>
            <person name="Larson L."/>
            <person name="Lui A."/>
            <person name="MacDonald P.J.P."/>
            <person name="Mehta T."/>
            <person name="Montmayeur A."/>
            <person name="Murphy C."/>
            <person name="Neiman D."/>
            <person name="Pearson M."/>
            <person name="Priest M."/>
            <person name="Roberts A."/>
            <person name="Saif S."/>
            <person name="Shea T."/>
            <person name="Shenoy N."/>
            <person name="Sisk P."/>
            <person name="Stolte C."/>
            <person name="Sykes S."/>
            <person name="Yandava C."/>
            <person name="Wortman J."/>
            <person name="Nusbaum C."/>
            <person name="Birren B."/>
        </authorList>
    </citation>
    <scope>NUCLEOTIDE SEQUENCE</scope>
    <source>
        <strain evidence="3">R3-111a-1</strain>
    </source>
</reference>
<protein>
    <recommendedName>
        <fullName evidence="2">Pyrroloquinoline quinone-dependent pyranose dehydrogenase beta-propeller domain-containing protein</fullName>
    </recommendedName>
</protein>
<dbReference type="Pfam" id="PF22807">
    <property type="entry name" value="TrAA12"/>
    <property type="match status" value="1"/>
</dbReference>
<dbReference type="SUPFAM" id="SSF50952">
    <property type="entry name" value="Soluble quinoprotein glucose dehydrogenase"/>
    <property type="match status" value="1"/>
</dbReference>
<dbReference type="InterPro" id="IPR054539">
    <property type="entry name" value="Beta-prop_PDH"/>
</dbReference>
<accession>J3NLH2</accession>